<evidence type="ECO:0000313" key="3">
    <source>
        <dbReference type="Proteomes" id="UP000193689"/>
    </source>
</evidence>
<dbReference type="Gene3D" id="1.20.5.1160">
    <property type="entry name" value="Vasodilator-stimulated phosphoprotein"/>
    <property type="match status" value="1"/>
</dbReference>
<feature type="coiled-coil region" evidence="1">
    <location>
        <begin position="392"/>
        <end position="473"/>
    </location>
</feature>
<dbReference type="AlphaFoldDB" id="A0A1Y2E1K9"/>
<dbReference type="SUPFAM" id="SSF57997">
    <property type="entry name" value="Tropomyosin"/>
    <property type="match status" value="1"/>
</dbReference>
<reference evidence="2 3" key="1">
    <citation type="submission" date="2016-07" db="EMBL/GenBank/DDBJ databases">
        <title>Pervasive Adenine N6-methylation of Active Genes in Fungi.</title>
        <authorList>
            <consortium name="DOE Joint Genome Institute"/>
            <person name="Mondo S.J."/>
            <person name="Dannebaum R.O."/>
            <person name="Kuo R.C."/>
            <person name="Labutti K."/>
            <person name="Haridas S."/>
            <person name="Kuo A."/>
            <person name="Salamov A."/>
            <person name="Ahrendt S.R."/>
            <person name="Lipzen A."/>
            <person name="Sullivan W."/>
            <person name="Andreopoulos W.B."/>
            <person name="Clum A."/>
            <person name="Lindquist E."/>
            <person name="Daum C."/>
            <person name="Ramamoorthy G.K."/>
            <person name="Gryganskyi A."/>
            <person name="Culley D."/>
            <person name="Magnuson J.K."/>
            <person name="James T.Y."/>
            <person name="O'Malley M.A."/>
            <person name="Stajich J.E."/>
            <person name="Spatafora J.W."/>
            <person name="Visel A."/>
            <person name="Grigoriev I.V."/>
        </authorList>
    </citation>
    <scope>NUCLEOTIDE SEQUENCE [LARGE SCALE GENOMIC DNA]</scope>
    <source>
        <strain evidence="2 3">CBS 129021</strain>
    </source>
</reference>
<dbReference type="InParanoid" id="A0A1Y2E1K9"/>
<evidence type="ECO:0000256" key="1">
    <source>
        <dbReference type="SAM" id="Coils"/>
    </source>
</evidence>
<dbReference type="EMBL" id="MCFJ01000006">
    <property type="protein sequence ID" value="ORY65234.1"/>
    <property type="molecule type" value="Genomic_DNA"/>
</dbReference>
<accession>A0A1Y2E1K9</accession>
<proteinExistence type="predicted"/>
<dbReference type="GeneID" id="63776377"/>
<dbReference type="OrthoDB" id="5413531at2759"/>
<organism evidence="2 3">
    <name type="scientific">Pseudomassariella vexata</name>
    <dbReference type="NCBI Taxonomy" id="1141098"/>
    <lineage>
        <taxon>Eukaryota</taxon>
        <taxon>Fungi</taxon>
        <taxon>Dikarya</taxon>
        <taxon>Ascomycota</taxon>
        <taxon>Pezizomycotina</taxon>
        <taxon>Sordariomycetes</taxon>
        <taxon>Xylariomycetidae</taxon>
        <taxon>Amphisphaeriales</taxon>
        <taxon>Pseudomassariaceae</taxon>
        <taxon>Pseudomassariella</taxon>
    </lineage>
</organism>
<evidence type="ECO:0000313" key="2">
    <source>
        <dbReference type="EMBL" id="ORY65234.1"/>
    </source>
</evidence>
<gene>
    <name evidence="2" type="ORF">BCR38DRAFT_432183</name>
</gene>
<dbReference type="RefSeq" id="XP_040716386.1">
    <property type="nucleotide sequence ID" value="XM_040860165.1"/>
</dbReference>
<keyword evidence="3" id="KW-1185">Reference proteome</keyword>
<protein>
    <submittedName>
        <fullName evidence="2">Uncharacterized protein</fullName>
    </submittedName>
</protein>
<keyword evidence="1" id="KW-0175">Coiled coil</keyword>
<dbReference type="Proteomes" id="UP000193689">
    <property type="component" value="Unassembled WGS sequence"/>
</dbReference>
<sequence length="549" mass="62214">MGFGVIDPHKVKKNGYVEANDYALPYLSSHFEENSLKDDNLNMLQHVNCSYLSTPGRPPTLEALKKHAQSLTVLISQFAPSSGPGEINNARSQDPQARRFNRDEAFDWLNDLQTPYSNADRAHHRPLNSLTNRVKSNSDIDGVQYHCPLEEHPILPQQPKSESAKLFKKERQFRLHARHTNLLMHANECLEMLDHEFSATGGLLSILPTQQGLEAKQLESVKDTLVGQWLVFTQQLICRMHELEIAYANSLDLLKGEAVVPMQHLSIHGPDGRSGRTIVFPQDRWILANAGDDVLQFLHQSLDKKEISAGDIEKQQKAMGVIGETLIGSTATARGIVHLDLNTRFYRIKGDQRGPIYVLPAYADRPGTAYTREMESRPTIVAIPTPKFPERVSEWERKSQGMEQQLQSLKDEVNKLRRQNDSVHKENGQLEAEADSLRRVLDRYKKTFDTPEGKAAQKDIDHWKRRLDELGNQLHVEQGLAGILQTQIDALTPNEYSWKNVAGELPRDVDGNITNKAMKGMLETMKKVSHENNSLRQRLARLETACRKT</sequence>
<name>A0A1Y2E1K9_9PEZI</name>
<comment type="caution">
    <text evidence="2">The sequence shown here is derived from an EMBL/GenBank/DDBJ whole genome shotgun (WGS) entry which is preliminary data.</text>
</comment>